<dbReference type="EMBL" id="FOHJ01000002">
    <property type="protein sequence ID" value="SES98215.1"/>
    <property type="molecule type" value="Genomic_DNA"/>
</dbReference>
<organism evidence="1 2">
    <name type="scientific">Salinibacillus kushneri</name>
    <dbReference type="NCBI Taxonomy" id="237682"/>
    <lineage>
        <taxon>Bacteria</taxon>
        <taxon>Bacillati</taxon>
        <taxon>Bacillota</taxon>
        <taxon>Bacilli</taxon>
        <taxon>Bacillales</taxon>
        <taxon>Bacillaceae</taxon>
        <taxon>Salinibacillus</taxon>
    </lineage>
</organism>
<dbReference type="AlphaFoldDB" id="A0A1I0AV18"/>
<name>A0A1I0AV18_9BACI</name>
<proteinExistence type="predicted"/>
<accession>A0A1I0AV18</accession>
<reference evidence="2" key="1">
    <citation type="submission" date="2016-10" db="EMBL/GenBank/DDBJ databases">
        <authorList>
            <person name="Varghese N."/>
            <person name="Submissions S."/>
        </authorList>
    </citation>
    <scope>NUCLEOTIDE SEQUENCE [LARGE SCALE GENOMIC DNA]</scope>
    <source>
        <strain evidence="2">CGMCC 1.3566</strain>
    </source>
</reference>
<sequence>MYVCPVCNGLTKLEKTCEVCQGPMMDRGRVVDYYDDYSPYWEEEDAKMVDGVLDSKEKHLCVHVYHCLSCDSEVELSVKEVRS</sequence>
<keyword evidence="2" id="KW-1185">Reference proteome</keyword>
<gene>
    <name evidence="1" type="ORF">SAMN05421676_102267</name>
</gene>
<evidence type="ECO:0000313" key="1">
    <source>
        <dbReference type="EMBL" id="SES98215.1"/>
    </source>
</evidence>
<evidence type="ECO:0000313" key="2">
    <source>
        <dbReference type="Proteomes" id="UP000199095"/>
    </source>
</evidence>
<dbReference type="STRING" id="237682.SAMN05421676_102267"/>
<protein>
    <submittedName>
        <fullName evidence="1">Uncharacterized protein</fullName>
    </submittedName>
</protein>
<dbReference type="Proteomes" id="UP000199095">
    <property type="component" value="Unassembled WGS sequence"/>
</dbReference>